<feature type="transmembrane region" description="Helical" evidence="2">
    <location>
        <begin position="103"/>
        <end position="127"/>
    </location>
</feature>
<dbReference type="Pfam" id="PF13240">
    <property type="entry name" value="Zn_Ribbon_1"/>
    <property type="match status" value="1"/>
</dbReference>
<evidence type="ECO:0000256" key="2">
    <source>
        <dbReference type="SAM" id="Phobius"/>
    </source>
</evidence>
<name>A0A415C6H9_BIFBI</name>
<reference evidence="4 5" key="1">
    <citation type="submission" date="2018-08" db="EMBL/GenBank/DDBJ databases">
        <title>A genome reference for cultivated species of the human gut microbiota.</title>
        <authorList>
            <person name="Zou Y."/>
            <person name="Xue W."/>
            <person name="Luo G."/>
        </authorList>
    </citation>
    <scope>NUCLEOTIDE SEQUENCE [LARGE SCALE GENOMIC DNA]</scope>
    <source>
        <strain evidence="4 5">AM12-10</strain>
    </source>
</reference>
<accession>A0A415C6H9</accession>
<feature type="compositionally biased region" description="Low complexity" evidence="1">
    <location>
        <begin position="73"/>
        <end position="88"/>
    </location>
</feature>
<evidence type="ECO:0000256" key="1">
    <source>
        <dbReference type="SAM" id="MobiDB-lite"/>
    </source>
</evidence>
<comment type="caution">
    <text evidence="4">The sequence shown here is derived from an EMBL/GenBank/DDBJ whole genome shotgun (WGS) entry which is preliminary data.</text>
</comment>
<dbReference type="EMBL" id="QRLR01000002">
    <property type="protein sequence ID" value="RHJ24085.1"/>
    <property type="molecule type" value="Genomic_DNA"/>
</dbReference>
<keyword evidence="2" id="KW-1133">Transmembrane helix</keyword>
<dbReference type="AlphaFoldDB" id="A0A415C6H9"/>
<feature type="region of interest" description="Disordered" evidence="1">
    <location>
        <begin position="603"/>
        <end position="640"/>
    </location>
</feature>
<organism evidence="4 5">
    <name type="scientific">Bifidobacterium bifidum</name>
    <dbReference type="NCBI Taxonomy" id="1681"/>
    <lineage>
        <taxon>Bacteria</taxon>
        <taxon>Bacillati</taxon>
        <taxon>Actinomycetota</taxon>
        <taxon>Actinomycetes</taxon>
        <taxon>Bifidobacteriales</taxon>
        <taxon>Bifidobacteriaceae</taxon>
        <taxon>Bifidobacterium</taxon>
    </lineage>
</organism>
<feature type="compositionally biased region" description="Low complexity" evidence="1">
    <location>
        <begin position="51"/>
        <end position="60"/>
    </location>
</feature>
<sequence>MARCARCGNEIPAGSAFCTYCGIPVASGAAAAPGSGAQVPQSGAAAPGFAPNTVPGTGTLPPVPQPAGPADNGGSAPQGQPGSQSQPGKKPPLTPAQRKKRKIIIAIIAAIVVVAIVVGGVAAFLILHGRKNAAAGPAQISDTTDATPKKTQRQSPTQVEGKKAVSEVTMTNFVCNYDTSDWGWDGGAVVSDVMPCANGDASSSSDSDYGSSNQSADDGQYAFGVWTPAMDESKVIYFSALKSGEKMYSDPVVAATYGPNPAVFVIYAVKTKAVGTTPETVHLFAHQVDLKSGELSDRIDLRTEEDNLINLQQDYEFDVLAQSNNRVAIEKSWKTTEKRTVNDDQREVEIGHKQIMGLSGGAKQAETLQTFKDSVSISKDSGGYQSLNTTEVDVDDYHVFDTYVVKDSAYHLYSIDSNKGIVKIPSDYCSPGDTYRCDLQVLYRFGANQYVLNPSESYNGNKLLILDAGTGKTKKVTDLLNINTKDDQYVNFTDFGQFSDGSLYFQWDESSDSKRVFILSRDLKVTEVLDGGRWARLMLNSGEFEGANYLLKQFYVKTTDENIIVDEKGETVGSYTLTPSGDDADDYDHTAVDWIMWRDGSENTVTVTRGQAPGEPAPDSSDGSGSSSGDGSAGDSSSGD</sequence>
<evidence type="ECO:0000313" key="4">
    <source>
        <dbReference type="EMBL" id="RHJ24085.1"/>
    </source>
</evidence>
<feature type="compositionally biased region" description="Low complexity" evidence="1">
    <location>
        <begin position="29"/>
        <end position="41"/>
    </location>
</feature>
<keyword evidence="2" id="KW-0812">Transmembrane</keyword>
<evidence type="ECO:0000313" key="5">
    <source>
        <dbReference type="Proteomes" id="UP000283727"/>
    </source>
</evidence>
<dbReference type="InterPro" id="IPR026870">
    <property type="entry name" value="Zinc_ribbon_dom"/>
</dbReference>
<feature type="region of interest" description="Disordered" evidence="1">
    <location>
        <begin position="134"/>
        <end position="163"/>
    </location>
</feature>
<protein>
    <submittedName>
        <fullName evidence="4">Zinc-ribbon domain-containing protein</fullName>
    </submittedName>
</protein>
<dbReference type="Proteomes" id="UP000283727">
    <property type="component" value="Unassembled WGS sequence"/>
</dbReference>
<proteinExistence type="predicted"/>
<keyword evidence="2" id="KW-0472">Membrane</keyword>
<evidence type="ECO:0000259" key="3">
    <source>
        <dbReference type="Pfam" id="PF13240"/>
    </source>
</evidence>
<gene>
    <name evidence="4" type="ORF">DW137_05335</name>
</gene>
<feature type="region of interest" description="Disordered" evidence="1">
    <location>
        <begin position="29"/>
        <end position="96"/>
    </location>
</feature>
<feature type="domain" description="Zinc-ribbon" evidence="3">
    <location>
        <begin position="4"/>
        <end position="24"/>
    </location>
</feature>